<dbReference type="AlphaFoldDB" id="A0A0L8HL14"/>
<keyword evidence="5" id="KW-0406">Ion transport</keyword>
<evidence type="ECO:0000313" key="7">
    <source>
        <dbReference type="EMBL" id="KOF89938.1"/>
    </source>
</evidence>
<comment type="subcellular location">
    <subcellularLocation>
        <location evidence="1">Membrane</location>
        <topology evidence="1">Multi-pass membrane protein</topology>
    </subcellularLocation>
</comment>
<dbReference type="InterPro" id="IPR018000">
    <property type="entry name" value="Neurotransmitter_ion_chnl_CS"/>
</dbReference>
<dbReference type="GO" id="GO:0004888">
    <property type="term" value="F:transmembrane signaling receptor activity"/>
    <property type="evidence" value="ECO:0007669"/>
    <property type="project" value="InterPro"/>
</dbReference>
<evidence type="ECO:0000256" key="2">
    <source>
        <dbReference type="ARBA" id="ARBA00022692"/>
    </source>
</evidence>
<dbReference type="InterPro" id="IPR036734">
    <property type="entry name" value="Neur_chan_lig-bd_sf"/>
</dbReference>
<dbReference type="GO" id="GO:0016020">
    <property type="term" value="C:membrane"/>
    <property type="evidence" value="ECO:0007669"/>
    <property type="project" value="UniProtKB-SubCell"/>
</dbReference>
<evidence type="ECO:0000256" key="5">
    <source>
        <dbReference type="RuleBase" id="RU000687"/>
    </source>
</evidence>
<organism evidence="7">
    <name type="scientific">Octopus bimaculoides</name>
    <name type="common">California two-spotted octopus</name>
    <dbReference type="NCBI Taxonomy" id="37653"/>
    <lineage>
        <taxon>Eukaryota</taxon>
        <taxon>Metazoa</taxon>
        <taxon>Spiralia</taxon>
        <taxon>Lophotrochozoa</taxon>
        <taxon>Mollusca</taxon>
        <taxon>Cephalopoda</taxon>
        <taxon>Coleoidea</taxon>
        <taxon>Octopodiformes</taxon>
        <taxon>Octopoda</taxon>
        <taxon>Incirrata</taxon>
        <taxon>Octopodidae</taxon>
        <taxon>Octopus</taxon>
    </lineage>
</organism>
<dbReference type="PRINTS" id="PR00252">
    <property type="entry name" value="NRIONCHANNEL"/>
</dbReference>
<feature type="transmembrane region" description="Helical" evidence="5">
    <location>
        <begin position="276"/>
        <end position="299"/>
    </location>
</feature>
<feature type="domain" description="Neurotransmitter-gated ion-channel ligand-binding" evidence="6">
    <location>
        <begin position="21"/>
        <end position="189"/>
    </location>
</feature>
<keyword evidence="3 5" id="KW-1133">Transmembrane helix</keyword>
<comment type="caution">
    <text evidence="5">Lacks conserved residue(s) required for the propagation of feature annotation.</text>
</comment>
<dbReference type="Gene3D" id="1.20.58.390">
    <property type="entry name" value="Neurotransmitter-gated ion-channel transmembrane domain"/>
    <property type="match status" value="1"/>
</dbReference>
<dbReference type="PANTHER" id="PTHR18945">
    <property type="entry name" value="NEUROTRANSMITTER GATED ION CHANNEL"/>
    <property type="match status" value="1"/>
</dbReference>
<dbReference type="EMBL" id="KQ417896">
    <property type="protein sequence ID" value="KOF89938.1"/>
    <property type="molecule type" value="Genomic_DNA"/>
</dbReference>
<evidence type="ECO:0000259" key="6">
    <source>
        <dbReference type="Pfam" id="PF02931"/>
    </source>
</evidence>
<dbReference type="PROSITE" id="PS00236">
    <property type="entry name" value="NEUROTR_ION_CHANNEL"/>
    <property type="match status" value="1"/>
</dbReference>
<gene>
    <name evidence="7" type="ORF">OCBIM_22012266mg</name>
</gene>
<dbReference type="Gene3D" id="2.70.170.10">
    <property type="entry name" value="Neurotransmitter-gated ion-channel ligand-binding domain"/>
    <property type="match status" value="1"/>
</dbReference>
<feature type="transmembrane region" description="Helical" evidence="5">
    <location>
        <begin position="360"/>
        <end position="379"/>
    </location>
</feature>
<dbReference type="KEGG" id="obi:106869992"/>
<feature type="signal peptide" evidence="5">
    <location>
        <begin position="1"/>
        <end position="17"/>
    </location>
</feature>
<evidence type="ECO:0000256" key="4">
    <source>
        <dbReference type="ARBA" id="ARBA00023136"/>
    </source>
</evidence>
<reference evidence="7" key="1">
    <citation type="submission" date="2015-07" db="EMBL/GenBank/DDBJ databases">
        <title>MeaNS - Measles Nucleotide Surveillance Program.</title>
        <authorList>
            <person name="Tran T."/>
            <person name="Druce J."/>
        </authorList>
    </citation>
    <scope>NUCLEOTIDE SEQUENCE</scope>
    <source>
        <strain evidence="7">UCB-OBI-ISO-001</strain>
        <tissue evidence="7">Gonad</tissue>
    </source>
</reference>
<dbReference type="InterPro" id="IPR006202">
    <property type="entry name" value="Neur_chan_lig-bd"/>
</dbReference>
<dbReference type="CDD" id="cd18989">
    <property type="entry name" value="LGIC_ECD_cation"/>
    <property type="match status" value="1"/>
</dbReference>
<name>A0A0L8HL14_OCTBM</name>
<dbReference type="InterPro" id="IPR038050">
    <property type="entry name" value="Neuro_actylchol_rec"/>
</dbReference>
<dbReference type="GO" id="GO:0005230">
    <property type="term" value="F:extracellular ligand-gated monoatomic ion channel activity"/>
    <property type="evidence" value="ECO:0007669"/>
    <property type="project" value="InterPro"/>
</dbReference>
<comment type="similarity">
    <text evidence="5">Belongs to the ligand-gated ion channel (TC 1.A.9) family.</text>
</comment>
<keyword evidence="5" id="KW-0813">Transport</keyword>
<dbReference type="InterPro" id="IPR006201">
    <property type="entry name" value="Neur_channel"/>
</dbReference>
<dbReference type="SUPFAM" id="SSF90112">
    <property type="entry name" value="Neurotransmitter-gated ion-channel transmembrane pore"/>
    <property type="match status" value="1"/>
</dbReference>
<evidence type="ECO:0000256" key="3">
    <source>
        <dbReference type="ARBA" id="ARBA00022989"/>
    </source>
</evidence>
<keyword evidence="5" id="KW-0407">Ion channel</keyword>
<dbReference type="OrthoDB" id="6138497at2759"/>
<protein>
    <recommendedName>
        <fullName evidence="6">Neurotransmitter-gated ion-channel ligand-binding domain-containing protein</fullName>
    </recommendedName>
</protein>
<dbReference type="Pfam" id="PF02931">
    <property type="entry name" value="Neur_chan_LBD"/>
    <property type="match status" value="1"/>
</dbReference>
<dbReference type="SUPFAM" id="SSF63712">
    <property type="entry name" value="Nicotinic receptor ligand binding domain-like"/>
    <property type="match status" value="1"/>
</dbReference>
<keyword evidence="5" id="KW-0732">Signal</keyword>
<accession>A0A0L8HL14</accession>
<feature type="chain" id="PRO_5022264627" description="Neurotransmitter-gated ion-channel ligand-binding domain-containing protein" evidence="5">
    <location>
        <begin position="18"/>
        <end position="382"/>
    </location>
</feature>
<evidence type="ECO:0000256" key="1">
    <source>
        <dbReference type="ARBA" id="ARBA00004141"/>
    </source>
</evidence>
<keyword evidence="4 5" id="KW-0472">Membrane</keyword>
<dbReference type="STRING" id="37653.A0A0L8HL14"/>
<keyword evidence="2 5" id="KW-0812">Transmembrane</keyword>
<sequence length="382" mass="43450">MKLIIALIVISIGSASTEENDLQYELLRYYDKTMTPVDANETTLSLYVTLSIKNIIELDIKQGILTSHLMLGIRWQDNNLKWNDSMSSRNHIDVTLSKIWYPNIQICNSVSGDFSFDVDKEVTVKYDGFVHLHIDKIFKTYCRINVENYPFDQHECDITVCLEHQMYMEETIEDFVIDVKLKTKSNQWNFSFEETEMEKDDVIAAGLIVYGKRKVSSATITKIIPPIMLTLLVLSVHVLPASSGEKVCAAITVFLTNIVFLSETEKILGNNSQDPSLYLIYLLILTFVSGCSSIESVIVCKLYAQQTGSDINLTPEIARESKGSRNSVGVIENSDEQNIKVRDINLSKRHFINYQKLDKIFLSIVVIFLVVLYIIFALSSSY</sequence>
<dbReference type="InterPro" id="IPR036719">
    <property type="entry name" value="Neuro-gated_channel_TM_sf"/>
</dbReference>
<proteinExistence type="inferred from homology"/>